<dbReference type="EMBL" id="MQUQ01000003">
    <property type="protein sequence ID" value="OLZ55194.1"/>
    <property type="molecule type" value="Genomic_DNA"/>
</dbReference>
<evidence type="ECO:0000313" key="2">
    <source>
        <dbReference type="Proteomes" id="UP000187486"/>
    </source>
</evidence>
<accession>A0A1R0L0E2</accession>
<dbReference type="Proteomes" id="UP000187486">
    <property type="component" value="Unassembled WGS sequence"/>
</dbReference>
<dbReference type="AlphaFoldDB" id="A0A1R0L0E2"/>
<proteinExistence type="predicted"/>
<organism evidence="1 2">
    <name type="scientific">Amycolatopsis coloradensis</name>
    <dbReference type="NCBI Taxonomy" id="76021"/>
    <lineage>
        <taxon>Bacteria</taxon>
        <taxon>Bacillati</taxon>
        <taxon>Actinomycetota</taxon>
        <taxon>Actinomycetes</taxon>
        <taxon>Pseudonocardiales</taxon>
        <taxon>Pseudonocardiaceae</taxon>
        <taxon>Amycolatopsis</taxon>
    </lineage>
</organism>
<gene>
    <name evidence="1" type="ORF">BS329_04000</name>
</gene>
<dbReference type="RefSeq" id="WP_076155784.1">
    <property type="nucleotide sequence ID" value="NZ_JBEZVB010000010.1"/>
</dbReference>
<comment type="caution">
    <text evidence="1">The sequence shown here is derived from an EMBL/GenBank/DDBJ whole genome shotgun (WGS) entry which is preliminary data.</text>
</comment>
<evidence type="ECO:0000313" key="1">
    <source>
        <dbReference type="EMBL" id="OLZ55194.1"/>
    </source>
</evidence>
<reference evidence="1 2" key="1">
    <citation type="submission" date="2016-01" db="EMBL/GenBank/DDBJ databases">
        <title>Amycolatopsis coloradensis genome sequencing and assembly.</title>
        <authorList>
            <person name="Mayilraj S."/>
        </authorList>
    </citation>
    <scope>NUCLEOTIDE SEQUENCE [LARGE SCALE GENOMIC DNA]</scope>
    <source>
        <strain evidence="1 2">DSM 44225</strain>
    </source>
</reference>
<dbReference type="STRING" id="76021.BS329_04000"/>
<dbReference type="OrthoDB" id="3690789at2"/>
<protein>
    <submittedName>
        <fullName evidence="1">Uncharacterized protein</fullName>
    </submittedName>
</protein>
<sequence length="314" mass="35430">MSKPLPYGPTDDEAALSYVREALSLSQRGNWEALLADDRVLQTYRALKTFDAKAGERSVRERDAIKLAEHQRYAGLITAAEYADHYRQFTTWRKRASRFNTVLHQYLDLTADRVRQVHHDSVAESLRAALLALAIAVDDHRQAHAGEESLVDTALWARLRLLPWPTADDAGYRLVDAVAAERGRRTAARHLKNSFIQYQGSHVTGENVDVADLLLEITDNAQPTCDRSQLVELWNQRTPDLLESDAAKAAASRQKGSYATYRLRRSLTFLESQGMIDRNSEDGTAKVTVINRSALLSLRRQWDTAQFPLDDAEL</sequence>
<keyword evidence="2" id="KW-1185">Reference proteome</keyword>
<name>A0A1R0L0E2_9PSEU</name>